<dbReference type="GO" id="GO:0005525">
    <property type="term" value="F:GTP binding"/>
    <property type="evidence" value="ECO:0007669"/>
    <property type="project" value="UniProtKB-KW"/>
</dbReference>
<dbReference type="AlphaFoldDB" id="A0AAJ7T955"/>
<keyword evidence="5" id="KW-0342">GTP-binding</keyword>
<dbReference type="InterPro" id="IPR038158">
    <property type="entry name" value="H-NOX_domain_sf"/>
</dbReference>
<feature type="compositionally biased region" description="Gly residues" evidence="10">
    <location>
        <begin position="34"/>
        <end position="43"/>
    </location>
</feature>
<dbReference type="InterPro" id="IPR011645">
    <property type="entry name" value="HNOB_dom_associated"/>
</dbReference>
<dbReference type="RefSeq" id="XP_032812387.1">
    <property type="nucleotide sequence ID" value="XM_032956496.1"/>
</dbReference>
<gene>
    <name evidence="13" type="primary">GUCY1A2</name>
</gene>
<evidence type="ECO:0000313" key="12">
    <source>
        <dbReference type="Proteomes" id="UP001318040"/>
    </source>
</evidence>
<dbReference type="GO" id="GO:0008074">
    <property type="term" value="C:guanylate cyclase complex, soluble"/>
    <property type="evidence" value="ECO:0007669"/>
    <property type="project" value="TreeGrafter"/>
</dbReference>
<dbReference type="KEGG" id="pmrn:116943562"/>
<feature type="domain" description="Guanylate cyclase" evidence="11">
    <location>
        <begin position="559"/>
        <end position="686"/>
    </location>
</feature>
<dbReference type="SUPFAM" id="SSF55073">
    <property type="entry name" value="Nucleotide cyclase"/>
    <property type="match status" value="1"/>
</dbReference>
<dbReference type="InterPro" id="IPR018297">
    <property type="entry name" value="A/G_cyclase_CS"/>
</dbReference>
<evidence type="ECO:0000256" key="2">
    <source>
        <dbReference type="ARBA" id="ARBA00012202"/>
    </source>
</evidence>
<dbReference type="FunFam" id="3.30.450.260:FF:000002">
    <property type="entry name" value="guanylate cyclase soluble subunit alpha-2"/>
    <property type="match status" value="1"/>
</dbReference>
<dbReference type="PANTHER" id="PTHR45655:SF7">
    <property type="entry name" value="GUANYLATE CYCLASE SOLUBLE SUBUNIT ALPHA-2"/>
    <property type="match status" value="1"/>
</dbReference>
<dbReference type="Gene3D" id="3.30.70.1230">
    <property type="entry name" value="Nucleotide cyclase"/>
    <property type="match status" value="1"/>
</dbReference>
<keyword evidence="4" id="KW-0547">Nucleotide-binding</keyword>
<name>A0AAJ7T955_PETMA</name>
<dbReference type="SMART" id="SM00044">
    <property type="entry name" value="CYCc"/>
    <property type="match status" value="1"/>
</dbReference>
<dbReference type="GO" id="GO:0070482">
    <property type="term" value="P:response to oxygen levels"/>
    <property type="evidence" value="ECO:0007669"/>
    <property type="project" value="TreeGrafter"/>
</dbReference>
<dbReference type="InterPro" id="IPR001054">
    <property type="entry name" value="A/G_cyclase"/>
</dbReference>
<feature type="region of interest" description="Disordered" evidence="10">
    <location>
        <begin position="1"/>
        <end position="43"/>
    </location>
</feature>
<dbReference type="FunFam" id="3.30.70.1230:FF:000007">
    <property type="entry name" value="Guanylate cyclase soluble subunit alpha-3"/>
    <property type="match status" value="1"/>
</dbReference>
<dbReference type="Proteomes" id="UP001318040">
    <property type="component" value="Chromosome 18"/>
</dbReference>
<reference evidence="13" key="1">
    <citation type="submission" date="2025-08" db="UniProtKB">
        <authorList>
            <consortium name="RefSeq"/>
        </authorList>
    </citation>
    <scope>IDENTIFICATION</scope>
    <source>
        <tissue evidence="13">Sperm</tissue>
    </source>
</reference>
<feature type="region of interest" description="Disordered" evidence="10">
    <location>
        <begin position="57"/>
        <end position="79"/>
    </location>
</feature>
<keyword evidence="6 8" id="KW-0456">Lyase</keyword>
<dbReference type="PANTHER" id="PTHR45655">
    <property type="entry name" value="GUANYLATE CYCLASE SOLUBLE SUBUNIT BETA-2"/>
    <property type="match status" value="1"/>
</dbReference>
<dbReference type="InterPro" id="IPR029787">
    <property type="entry name" value="Nucleotide_cyclase"/>
</dbReference>
<evidence type="ECO:0000256" key="6">
    <source>
        <dbReference type="ARBA" id="ARBA00023239"/>
    </source>
</evidence>
<dbReference type="Gene3D" id="3.90.1520.10">
    <property type="entry name" value="H-NOX domain"/>
    <property type="match status" value="1"/>
</dbReference>
<comment type="subcellular location">
    <subcellularLocation>
        <location evidence="1">Cytoplasm</location>
    </subcellularLocation>
</comment>
<evidence type="ECO:0000256" key="7">
    <source>
        <dbReference type="ARBA" id="ARBA00023293"/>
    </source>
</evidence>
<dbReference type="Pfam" id="PF07701">
    <property type="entry name" value="HNOBA"/>
    <property type="match status" value="1"/>
</dbReference>
<organism evidence="12 13">
    <name type="scientific">Petromyzon marinus</name>
    <name type="common">Sea lamprey</name>
    <dbReference type="NCBI Taxonomy" id="7757"/>
    <lineage>
        <taxon>Eukaryota</taxon>
        <taxon>Metazoa</taxon>
        <taxon>Chordata</taxon>
        <taxon>Craniata</taxon>
        <taxon>Vertebrata</taxon>
        <taxon>Cyclostomata</taxon>
        <taxon>Hyperoartia</taxon>
        <taxon>Petromyzontiformes</taxon>
        <taxon>Petromyzontidae</taxon>
        <taxon>Petromyzon</taxon>
    </lineage>
</organism>
<dbReference type="CTD" id="2977"/>
<accession>A0AAJ7T955</accession>
<dbReference type="Gene3D" id="3.30.450.260">
    <property type="entry name" value="Haem NO binding associated domain"/>
    <property type="match status" value="1"/>
</dbReference>
<keyword evidence="12" id="KW-1185">Reference proteome</keyword>
<feature type="compositionally biased region" description="Polar residues" evidence="10">
    <location>
        <begin position="1"/>
        <end position="10"/>
    </location>
</feature>
<dbReference type="GO" id="GO:0019934">
    <property type="term" value="P:cGMP-mediated signaling"/>
    <property type="evidence" value="ECO:0007669"/>
    <property type="project" value="TreeGrafter"/>
</dbReference>
<dbReference type="Pfam" id="PF00211">
    <property type="entry name" value="Guanylate_cyc"/>
    <property type="match status" value="1"/>
</dbReference>
<protein>
    <recommendedName>
        <fullName evidence="2">guanylate cyclase</fullName>
        <ecNumber evidence="2">4.6.1.2</ecNumber>
    </recommendedName>
</protein>
<evidence type="ECO:0000313" key="13">
    <source>
        <dbReference type="RefSeq" id="XP_032812387.1"/>
    </source>
</evidence>
<feature type="compositionally biased region" description="Low complexity" evidence="10">
    <location>
        <begin position="17"/>
        <end position="27"/>
    </location>
</feature>
<evidence type="ECO:0000256" key="9">
    <source>
        <dbReference type="SAM" id="Coils"/>
    </source>
</evidence>
<evidence type="ECO:0000256" key="4">
    <source>
        <dbReference type="ARBA" id="ARBA00022741"/>
    </source>
</evidence>
<evidence type="ECO:0000256" key="1">
    <source>
        <dbReference type="ARBA" id="ARBA00004496"/>
    </source>
</evidence>
<dbReference type="Gene3D" id="6.10.250.780">
    <property type="match status" value="1"/>
</dbReference>
<keyword evidence="7" id="KW-0141">cGMP biosynthesis</keyword>
<comment type="similarity">
    <text evidence="8">Belongs to the adenylyl cyclase class-4/guanylyl cyclase family.</text>
</comment>
<dbReference type="EC" id="4.6.1.2" evidence="2"/>
<evidence type="ECO:0000256" key="8">
    <source>
        <dbReference type="RuleBase" id="RU000405"/>
    </source>
</evidence>
<dbReference type="GO" id="GO:0004383">
    <property type="term" value="F:guanylate cyclase activity"/>
    <property type="evidence" value="ECO:0007669"/>
    <property type="project" value="UniProtKB-EC"/>
</dbReference>
<dbReference type="PROSITE" id="PS50125">
    <property type="entry name" value="GUANYLATE_CYCLASE_2"/>
    <property type="match status" value="1"/>
</dbReference>
<evidence type="ECO:0000256" key="10">
    <source>
        <dbReference type="SAM" id="MobiDB-lite"/>
    </source>
</evidence>
<evidence type="ECO:0000259" key="11">
    <source>
        <dbReference type="PROSITE" id="PS50125"/>
    </source>
</evidence>
<dbReference type="InterPro" id="IPR042463">
    <property type="entry name" value="HNOB_dom_associated_sf"/>
</dbReference>
<dbReference type="CDD" id="cd07302">
    <property type="entry name" value="CHD"/>
    <property type="match status" value="1"/>
</dbReference>
<proteinExistence type="inferred from homology"/>
<evidence type="ECO:0000256" key="3">
    <source>
        <dbReference type="ARBA" id="ARBA00022490"/>
    </source>
</evidence>
<dbReference type="GO" id="GO:0020037">
    <property type="term" value="F:heme binding"/>
    <property type="evidence" value="ECO:0007669"/>
    <property type="project" value="InterPro"/>
</dbReference>
<evidence type="ECO:0000256" key="5">
    <source>
        <dbReference type="ARBA" id="ARBA00023134"/>
    </source>
</evidence>
<dbReference type="PROSITE" id="PS00452">
    <property type="entry name" value="GUANYLATE_CYCLASE_1"/>
    <property type="match status" value="1"/>
</dbReference>
<keyword evidence="3" id="KW-0963">Cytoplasm</keyword>
<keyword evidence="9" id="KW-0175">Coiled coil</keyword>
<sequence length="702" mass="74799">MDSEANSSEGRNGRKVSTASSHSSEGGSPDRVEGGGWAGGGGGGGFGGGCPFSRFGRLQAGPPVAPGATSPGPRSAARRPVNLDVLGECIRKMVCPTADTLREALERTLQCYAESRRDCSAGRNNCAGAGDRPTWLHGGFSELEGQEGLLPTLQSLASFLSVSSEGFQEKFGEELFGICFEENERILRAVGTTLQDFLNSLDALLGQGHVRPDGGSTTSEGPSPASDATPVPYFCCTELAPHDPGGGDAAAAAAAAAAGPSDSGLLLHCFQPNAVVSVALPGLLRASSARLYGADVSVERLERAECERRRCFCRDGGAGGSTGDDRVAAFAIRSADGRPTRGLRSCRPAVSRSPGDLRVDLATFCKVFPFHVMLDRGLRLLQTGDGVRRLLRDAQPGALFHDCFRVLSPPAMRGCSFAGVLRRLNTPFVVRTRGDGADAKVMELKGQMVFVAESDALLFLGSPCVDKLEELVGRGLHLSDIPVHDATRDVVLVGKQAQAQDGLRKRLDKLKETLEQTRRALEEEKKRTVDLLDSIFPGDVARCLWQGLAMPARKFDDVTVLFSDIVGFTAICAQCTPLQVIGMLNALYTRFDHQCGLLDIYKVETIGDAYCVAGGLHKPSAEHAQRVAWMALRMIDLAQKVLTPDGEPIKMRIGLHSGPVLAGVVGVNMPRYCLFGNNVALANRFESGSHPCRVNVSPTTHR</sequence>
<feature type="coiled-coil region" evidence="9">
    <location>
        <begin position="500"/>
        <end position="531"/>
    </location>
</feature>